<dbReference type="CDD" id="cd03357">
    <property type="entry name" value="LbH_MAT_GAT"/>
    <property type="match status" value="1"/>
</dbReference>
<dbReference type="InterPro" id="IPR024688">
    <property type="entry name" value="Mac_dom"/>
</dbReference>
<dbReference type="EMBL" id="JADCTT010000006">
    <property type="protein sequence ID" value="KAF9750902.1"/>
    <property type="molecule type" value="Genomic_DNA"/>
</dbReference>
<dbReference type="InterPro" id="IPR051159">
    <property type="entry name" value="Hexapeptide_acetyltransf"/>
</dbReference>
<dbReference type="InterPro" id="IPR001451">
    <property type="entry name" value="Hexapep"/>
</dbReference>
<reference evidence="5" key="1">
    <citation type="submission" date="2020-10" db="EMBL/GenBank/DDBJ databases">
        <title>High-Quality Genome Resource of Clonostachys rosea strain S41 by Oxford Nanopore Long-Read Sequencing.</title>
        <authorList>
            <person name="Wang H."/>
        </authorList>
    </citation>
    <scope>NUCLEOTIDE SEQUENCE</scope>
    <source>
        <strain evidence="5">S41</strain>
    </source>
</reference>
<protein>
    <recommendedName>
        <fullName evidence="4">Maltose/galactoside acetyltransferase domain-containing protein</fullName>
    </recommendedName>
</protein>
<dbReference type="GO" id="GO:0008374">
    <property type="term" value="F:O-acyltransferase activity"/>
    <property type="evidence" value="ECO:0007669"/>
    <property type="project" value="TreeGrafter"/>
</dbReference>
<evidence type="ECO:0000313" key="5">
    <source>
        <dbReference type="EMBL" id="KAF9750902.1"/>
    </source>
</evidence>
<evidence type="ECO:0000256" key="2">
    <source>
        <dbReference type="ARBA" id="ARBA00022679"/>
    </source>
</evidence>
<dbReference type="PANTHER" id="PTHR23416">
    <property type="entry name" value="SIALIC ACID SYNTHASE-RELATED"/>
    <property type="match status" value="1"/>
</dbReference>
<dbReference type="GO" id="GO:0016407">
    <property type="term" value="F:acetyltransferase activity"/>
    <property type="evidence" value="ECO:0007669"/>
    <property type="project" value="InterPro"/>
</dbReference>
<keyword evidence="3" id="KW-0012">Acyltransferase</keyword>
<dbReference type="SUPFAM" id="SSF51161">
    <property type="entry name" value="Trimeric LpxA-like enzymes"/>
    <property type="match status" value="1"/>
</dbReference>
<sequence length="225" mass="24318">MAATEISQREVDKAKALTNAPVSVEYDKMISGMLYNSFVPELEEARFKARLACHNYNTTFPAKPEEGFAGLQKARAAALKDLLGFIADDEIFIEPQLQVDYGCNNIRVGERFYANFNLHILDCALVTIGDRVMFGPNVTISTATHEIEVESRRANIEFAKPITIGDDCWIGANVTILAGVTIGEGCTIGAGAIVTKDVPAWSVAVGCPARVVKKVTPSPLPAKEA</sequence>
<name>A0A8H7N875_BIOOC</name>
<evidence type="ECO:0000256" key="3">
    <source>
        <dbReference type="ARBA" id="ARBA00023315"/>
    </source>
</evidence>
<gene>
    <name evidence="5" type="ORF">IM811_015122</name>
</gene>
<dbReference type="SMART" id="SM01266">
    <property type="entry name" value="Mac"/>
    <property type="match status" value="1"/>
</dbReference>
<evidence type="ECO:0000313" key="6">
    <source>
        <dbReference type="Proteomes" id="UP000616885"/>
    </source>
</evidence>
<evidence type="ECO:0000259" key="4">
    <source>
        <dbReference type="SMART" id="SM01266"/>
    </source>
</evidence>
<dbReference type="FunFam" id="2.160.10.10:FF:000025">
    <property type="entry name" value="Hexapeptide-repeat containing-acetyltransferase"/>
    <property type="match status" value="1"/>
</dbReference>
<comment type="caution">
    <text evidence="5">The sequence shown here is derived from an EMBL/GenBank/DDBJ whole genome shotgun (WGS) entry which is preliminary data.</text>
</comment>
<keyword evidence="2" id="KW-0808">Transferase</keyword>
<evidence type="ECO:0000256" key="1">
    <source>
        <dbReference type="ARBA" id="ARBA00007274"/>
    </source>
</evidence>
<feature type="domain" description="Maltose/galactoside acetyltransferase" evidence="4">
    <location>
        <begin position="26"/>
        <end position="88"/>
    </location>
</feature>
<dbReference type="Pfam" id="PF00132">
    <property type="entry name" value="Hexapep"/>
    <property type="match status" value="1"/>
</dbReference>
<accession>A0A8H7N875</accession>
<dbReference type="AlphaFoldDB" id="A0A8H7N875"/>
<dbReference type="Proteomes" id="UP000616885">
    <property type="component" value="Unassembled WGS sequence"/>
</dbReference>
<comment type="similarity">
    <text evidence="1">Belongs to the transferase hexapeptide repeat family.</text>
</comment>
<organism evidence="5 6">
    <name type="scientific">Bionectria ochroleuca</name>
    <name type="common">Gliocladium roseum</name>
    <dbReference type="NCBI Taxonomy" id="29856"/>
    <lineage>
        <taxon>Eukaryota</taxon>
        <taxon>Fungi</taxon>
        <taxon>Dikarya</taxon>
        <taxon>Ascomycota</taxon>
        <taxon>Pezizomycotina</taxon>
        <taxon>Sordariomycetes</taxon>
        <taxon>Hypocreomycetidae</taxon>
        <taxon>Hypocreales</taxon>
        <taxon>Bionectriaceae</taxon>
        <taxon>Clonostachys</taxon>
    </lineage>
</organism>
<dbReference type="Pfam" id="PF12464">
    <property type="entry name" value="Mac"/>
    <property type="match status" value="1"/>
</dbReference>
<proteinExistence type="inferred from homology"/>
<dbReference type="InterPro" id="IPR011004">
    <property type="entry name" value="Trimer_LpxA-like_sf"/>
</dbReference>
<dbReference type="Gene3D" id="2.160.10.10">
    <property type="entry name" value="Hexapeptide repeat proteins"/>
    <property type="match status" value="1"/>
</dbReference>
<dbReference type="PANTHER" id="PTHR23416:SF23">
    <property type="entry name" value="ACETYLTRANSFERASE C18B11.09C-RELATED"/>
    <property type="match status" value="1"/>
</dbReference>